<dbReference type="PROSITE" id="PS50297">
    <property type="entry name" value="ANK_REP_REGION"/>
    <property type="match status" value="4"/>
</dbReference>
<feature type="compositionally biased region" description="Acidic residues" evidence="4">
    <location>
        <begin position="637"/>
        <end position="646"/>
    </location>
</feature>
<dbReference type="PRINTS" id="PR01415">
    <property type="entry name" value="ANKYRIN"/>
</dbReference>
<feature type="compositionally biased region" description="Acidic residues" evidence="4">
    <location>
        <begin position="1177"/>
        <end position="1188"/>
    </location>
</feature>
<dbReference type="PANTHER" id="PTHR24198:SF165">
    <property type="entry name" value="ANKYRIN REPEAT-CONTAINING PROTEIN-RELATED"/>
    <property type="match status" value="1"/>
</dbReference>
<dbReference type="InterPro" id="IPR002110">
    <property type="entry name" value="Ankyrin_rpt"/>
</dbReference>
<dbReference type="SUPFAM" id="SSF48403">
    <property type="entry name" value="Ankyrin repeat"/>
    <property type="match status" value="2"/>
</dbReference>
<dbReference type="Gene3D" id="1.25.40.20">
    <property type="entry name" value="Ankyrin repeat-containing domain"/>
    <property type="match status" value="4"/>
</dbReference>
<evidence type="ECO:0008006" key="7">
    <source>
        <dbReference type="Google" id="ProtNLM"/>
    </source>
</evidence>
<feature type="compositionally biased region" description="Basic and acidic residues" evidence="4">
    <location>
        <begin position="1824"/>
        <end position="1838"/>
    </location>
</feature>
<feature type="repeat" description="ANK" evidence="3">
    <location>
        <begin position="703"/>
        <end position="726"/>
    </location>
</feature>
<keyword evidence="6" id="KW-1185">Reference proteome</keyword>
<evidence type="ECO:0000256" key="1">
    <source>
        <dbReference type="ARBA" id="ARBA00022737"/>
    </source>
</evidence>
<dbReference type="OrthoDB" id="539213at2759"/>
<organism evidence="5 6">
    <name type="scientific">Colletotrichum fioriniae PJ7</name>
    <dbReference type="NCBI Taxonomy" id="1445577"/>
    <lineage>
        <taxon>Eukaryota</taxon>
        <taxon>Fungi</taxon>
        <taxon>Dikarya</taxon>
        <taxon>Ascomycota</taxon>
        <taxon>Pezizomycotina</taxon>
        <taxon>Sordariomycetes</taxon>
        <taxon>Hypocreomycetidae</taxon>
        <taxon>Glomerellales</taxon>
        <taxon>Glomerellaceae</taxon>
        <taxon>Colletotrichum</taxon>
        <taxon>Colletotrichum acutatum species complex</taxon>
    </lineage>
</organism>
<protein>
    <recommendedName>
        <fullName evidence="7">Ankyrin repeat protein</fullName>
    </recommendedName>
</protein>
<evidence type="ECO:0000256" key="2">
    <source>
        <dbReference type="ARBA" id="ARBA00023043"/>
    </source>
</evidence>
<keyword evidence="2 3" id="KW-0040">ANK repeat</keyword>
<dbReference type="EMBL" id="JARH01000712">
    <property type="protein sequence ID" value="EXF77480.1"/>
    <property type="molecule type" value="Genomic_DNA"/>
</dbReference>
<dbReference type="PANTHER" id="PTHR24198">
    <property type="entry name" value="ANKYRIN REPEAT AND PROTEIN KINASE DOMAIN-CONTAINING PROTEIN"/>
    <property type="match status" value="1"/>
</dbReference>
<dbReference type="eggNOG" id="KOG4177">
    <property type="taxonomic scope" value="Eukaryota"/>
</dbReference>
<sequence length="1838" mass="206343">MSLPELQQLPVPHGDLVNYIHDHPEKKMVEILEPYRKYEAQLRSVFAQDRKNPALDDPHINLVPLFTKDTKNIRTRARFLAAETQEEKDRYIMALPDNKRRANGSPAVVSGLKDFQKNFNVFSESSLVDMNWDNVVAAGSSVINTLLPVPPEFNTTKRKLREYYHEKFCPASDVDLFLYGLTHDEAIEKIKEIEASVRDAILTEVTVVRTKYAITIASQYPTRHIQIVLRVYKSVGEILTGFDIDAAGGAYDGKQVWVTPRALGSFITQVNQIDLTRRSPSYENRLSKYSHRNFEVYWPELERSRIDPTIFERSFQRTLGLARLLVLERLPTQSVRDTYLNKRREERGRPTTNRFNPHHLHGNIKDNFEDEVADWVDENDVSNYHTFTVPYGHGFHAKKIEKLCYTRDLLLNAEWNQPDEREVYLHRHPAFFGRVKDVIEDCCGGCPKAVTPEEVEVAEKEAEIYISGKVTFLIDDPGRQQIGSFNPLTENDWTDMAYVGNTARLCQSIVDGDVEEVRDWLSQEGADPNKRDYTGRTPLHLAVISSTPEVVRCLVESGSRLTARLADGRTALHLAAERGNADMIKILMDKSITNEEEEEEKADRRRKAIQTRLQDQPASKTPQAQDDEDMDGKTDSDSDDDDDIEMVDAGNTEADATSMATGSFVNVKDENEKSKEDLVLEDDSTDEPDFFKTDVLAWDLPCSPLHLAISEGHEDAVRLLCDYGSDAILPVKFLNSDKQPTAAILTLSLALSLPIEKAKSMALLLMKLGATSSQADMNGCTAFHRYVKNGNQKMIDTLWENDKVGLKTALNHMVFAASYWNPVAIAPIHTAIENGDSVFVLKLLEAGANPQIDFDVWLKAAKFSKSNNRLGSYEDNKKQFNQHTDQPLIVAIKNCNDPDIALSLIEKGADPNTMTTNSYRAIENDYQRAYNKGETALDLVQQQLKKLRDFKSDKFTQVMPHLSAGMDEFLAKYPEDTYQHWQISENIYWRRVNYKRGVESYEKAKKDFEELKGVPEKIEAIKEVITSLEKLEKAIIDKGGKTFAEIHPDIKFPDNNPTSHNRPWEAQKKFYNYSYVFSFRNVTDVTEVRKAAYLELFEAAWSGDLEKIKSLTLQAWGKDQAEPPLKMAVNDSKDNTPFSLAYLRGHHDVAHAILEIVMAQYAPEDRDAMRYKLDTGGPEDEDDEDYESDAASNDDPKIISEIVDKKFTIENIGQVSMQVKSTTKPLDFLGQKTHTFKPVEGKARSCKNSSQTLFQFVLQHDDLAGLKILLDMASHFASQKLVSGTGVAQDEEDGRTGRFEFPEGDFLWAVKHGKTAALAEIISRTGAGIPLDDLVKKSGVEMKRKSKYYLGLSVYGRKRKDWATAGRNMVVRSTGVRTPPLLHAAMAGNIDAVEWFLGDAPHRHYVDFGKSKAALEDSRLKHLSQAPGGFDRAISKWLGIQNELVIHCAVMGPPTEATNQVIKYLAQACPASLDYKSTLGDTPLWLAFHFGRLDFARTLIAAGANQMTRNNAGDNILHAALQGMPRACRLGPVLDLVDAGIRPHLAQQRNNLSENNGTTPLHAWITAVCNSRRTTYHYNPIASKNYADDAQILAVLARLLEFSSSGDNAELEMLNGAGDTPLHTVVMAHDDVLAKALLSYRPKLLYRENAVGRTPAEIARENVTGEKFLAPSPITLFQSNQDPSTIISRPVESFVKKDGDDKDKDKDTDSNSNGNGNGNGDSSARLTNKQKTWRAVRAVQERNPDKRRLVSLNEANDVAKRLGEKYNASRYFSITARQDEYEDPEDPEDGAAAAAAAGNRDEKSDFAAQTRNASAGQTWSFPQDESKEKCPGCGERHD</sequence>
<dbReference type="SMART" id="SM00248">
    <property type="entry name" value="ANK"/>
    <property type="match status" value="11"/>
</dbReference>
<dbReference type="Pfam" id="PF12796">
    <property type="entry name" value="Ank_2"/>
    <property type="match status" value="1"/>
</dbReference>
<gene>
    <name evidence="5" type="ORF">CFIO01_13512</name>
</gene>
<feature type="region of interest" description="Disordered" evidence="4">
    <location>
        <begin position="1687"/>
        <end position="1735"/>
    </location>
</feature>
<feature type="compositionally biased region" description="Basic and acidic residues" evidence="4">
    <location>
        <begin position="1694"/>
        <end position="1709"/>
    </location>
</feature>
<comment type="caution">
    <text evidence="5">The sequence shown here is derived from an EMBL/GenBank/DDBJ whole genome shotgun (WGS) entry which is preliminary data.</text>
</comment>
<feature type="compositionally biased region" description="Polar residues" evidence="4">
    <location>
        <begin position="1807"/>
        <end position="1823"/>
    </location>
</feature>
<reference evidence="5 6" key="1">
    <citation type="submission" date="2014-02" db="EMBL/GenBank/DDBJ databases">
        <title>The genome sequence of Colletotrichum fioriniae PJ7.</title>
        <authorList>
            <person name="Baroncelli R."/>
            <person name="Thon M.R."/>
        </authorList>
    </citation>
    <scope>NUCLEOTIDE SEQUENCE [LARGE SCALE GENOMIC DNA]</scope>
    <source>
        <strain evidence="5 6">PJ7</strain>
    </source>
</reference>
<name>A0A010QLC4_9PEZI</name>
<feature type="region of interest" description="Disordered" evidence="4">
    <location>
        <begin position="1777"/>
        <end position="1838"/>
    </location>
</feature>
<feature type="repeat" description="ANK" evidence="3">
    <location>
        <begin position="567"/>
        <end position="599"/>
    </location>
</feature>
<feature type="region of interest" description="Disordered" evidence="4">
    <location>
        <begin position="594"/>
        <end position="646"/>
    </location>
</feature>
<keyword evidence="1" id="KW-0677">Repeat</keyword>
<dbReference type="Proteomes" id="UP000020467">
    <property type="component" value="Unassembled WGS sequence"/>
</dbReference>
<evidence type="ECO:0000313" key="5">
    <source>
        <dbReference type="EMBL" id="EXF77480.1"/>
    </source>
</evidence>
<dbReference type="KEGG" id="cfj:CFIO01_13512"/>
<dbReference type="InterPro" id="IPR036770">
    <property type="entry name" value="Ankyrin_rpt-contain_sf"/>
</dbReference>
<dbReference type="HOGENOM" id="CLU_003548_0_0_1"/>
<feature type="compositionally biased region" description="Acidic residues" evidence="4">
    <location>
        <begin position="1780"/>
        <end position="1789"/>
    </location>
</feature>
<dbReference type="PROSITE" id="PS50088">
    <property type="entry name" value="ANK_REPEAT"/>
    <property type="match status" value="4"/>
</dbReference>
<dbReference type="Pfam" id="PF00023">
    <property type="entry name" value="Ank"/>
    <property type="match status" value="1"/>
</dbReference>
<feature type="region of interest" description="Disordered" evidence="4">
    <location>
        <begin position="1170"/>
        <end position="1194"/>
    </location>
</feature>
<feature type="repeat" description="ANK" evidence="3">
    <location>
        <begin position="534"/>
        <end position="566"/>
    </location>
</feature>
<feature type="repeat" description="ANK" evidence="3">
    <location>
        <begin position="1479"/>
        <end position="1511"/>
    </location>
</feature>
<evidence type="ECO:0000313" key="6">
    <source>
        <dbReference type="Proteomes" id="UP000020467"/>
    </source>
</evidence>
<feature type="compositionally biased region" description="Polar residues" evidence="4">
    <location>
        <begin position="611"/>
        <end position="624"/>
    </location>
</feature>
<evidence type="ECO:0000256" key="3">
    <source>
        <dbReference type="PROSITE-ProRule" id="PRU00023"/>
    </source>
</evidence>
<proteinExistence type="predicted"/>
<accession>A0A010QLC4</accession>
<evidence type="ECO:0000256" key="4">
    <source>
        <dbReference type="SAM" id="MobiDB-lite"/>
    </source>
</evidence>